<feature type="transmembrane region" description="Helical" evidence="1">
    <location>
        <begin position="99"/>
        <end position="119"/>
    </location>
</feature>
<proteinExistence type="predicted"/>
<name>A0ABW1SLF7_9LACO</name>
<dbReference type="PANTHER" id="PTHR34821">
    <property type="entry name" value="INNER MEMBRANE PROTEIN YDCZ"/>
    <property type="match status" value="1"/>
</dbReference>
<feature type="transmembrane region" description="Helical" evidence="1">
    <location>
        <begin position="291"/>
        <end position="309"/>
    </location>
</feature>
<reference evidence="3" key="1">
    <citation type="journal article" date="2019" name="Int. J. Syst. Evol. Microbiol.">
        <title>The Global Catalogue of Microorganisms (GCM) 10K type strain sequencing project: providing services to taxonomists for standard genome sequencing and annotation.</title>
        <authorList>
            <consortium name="The Broad Institute Genomics Platform"/>
            <consortium name="The Broad Institute Genome Sequencing Center for Infectious Disease"/>
            <person name="Wu L."/>
            <person name="Ma J."/>
        </authorList>
    </citation>
    <scope>NUCLEOTIDE SEQUENCE [LARGE SCALE GENOMIC DNA]</scope>
    <source>
        <strain evidence="3">CCM 8930</strain>
    </source>
</reference>
<feature type="transmembrane region" description="Helical" evidence="1">
    <location>
        <begin position="6"/>
        <end position="21"/>
    </location>
</feature>
<keyword evidence="1" id="KW-0812">Transmembrane</keyword>
<keyword evidence="3" id="KW-1185">Reference proteome</keyword>
<accession>A0ABW1SLF7</accession>
<dbReference type="InterPro" id="IPR006750">
    <property type="entry name" value="YdcZ"/>
</dbReference>
<dbReference type="Pfam" id="PF04657">
    <property type="entry name" value="DMT_YdcZ"/>
    <property type="match status" value="2"/>
</dbReference>
<feature type="transmembrane region" description="Helical" evidence="1">
    <location>
        <begin position="231"/>
        <end position="253"/>
    </location>
</feature>
<organism evidence="2 3">
    <name type="scientific">Lactiplantibacillus nangangensis</name>
    <dbReference type="NCBI Taxonomy" id="2559917"/>
    <lineage>
        <taxon>Bacteria</taxon>
        <taxon>Bacillati</taxon>
        <taxon>Bacillota</taxon>
        <taxon>Bacilli</taxon>
        <taxon>Lactobacillales</taxon>
        <taxon>Lactobacillaceae</taxon>
        <taxon>Lactiplantibacillus</taxon>
    </lineage>
</organism>
<evidence type="ECO:0000256" key="1">
    <source>
        <dbReference type="SAM" id="Phobius"/>
    </source>
</evidence>
<dbReference type="PANTHER" id="PTHR34821:SF2">
    <property type="entry name" value="INNER MEMBRANE PROTEIN YDCZ"/>
    <property type="match status" value="1"/>
</dbReference>
<feature type="transmembrane region" description="Helical" evidence="1">
    <location>
        <begin position="259"/>
        <end position="279"/>
    </location>
</feature>
<dbReference type="RefSeq" id="WP_137615444.1">
    <property type="nucleotide sequence ID" value="NZ_BJDI01000003.1"/>
</dbReference>
<sequence length="310" mass="32924">MFLLALVPVLMGSGIAIQTAVNSKLRQYVISPYLASAVSFTIGALFLIVLTLVSGINPLVAGVTVTSNPWWIWLGGLLGVIGLTTNLLLFPRLGSIQTAVLPLFGQIVMGVLIDQFGWFTSPKTGLTSTKTICILLVTVGMLIATGAFNKRQPTGSANKESKLLLQLFGIGAGFLMASQIAINGHLGLVLGSSLHAATISFTMGAVLLILLLAILRVPVKNLEQAVKAGRSYWWMWIGGFLGALYVFGSAWLVPQIGTGQVVVIALFGQLVFSALIDHFGLFQSKVNRVSAARIMGLVLMFIGVAGIHFL</sequence>
<feature type="transmembrane region" description="Helical" evidence="1">
    <location>
        <begin position="70"/>
        <end position="90"/>
    </location>
</feature>
<feature type="transmembrane region" description="Helical" evidence="1">
    <location>
        <begin position="194"/>
        <end position="219"/>
    </location>
</feature>
<feature type="transmembrane region" description="Helical" evidence="1">
    <location>
        <begin position="33"/>
        <end position="58"/>
    </location>
</feature>
<evidence type="ECO:0000313" key="2">
    <source>
        <dbReference type="EMBL" id="MFC6202163.1"/>
    </source>
</evidence>
<keyword evidence="1" id="KW-1133">Transmembrane helix</keyword>
<protein>
    <submittedName>
        <fullName evidence="2">DMT family transporter</fullName>
    </submittedName>
</protein>
<feature type="transmembrane region" description="Helical" evidence="1">
    <location>
        <begin position="163"/>
        <end position="182"/>
    </location>
</feature>
<comment type="caution">
    <text evidence="2">The sequence shown here is derived from an EMBL/GenBank/DDBJ whole genome shotgun (WGS) entry which is preliminary data.</text>
</comment>
<keyword evidence="1" id="KW-0472">Membrane</keyword>
<dbReference type="EMBL" id="JBHSSE010000018">
    <property type="protein sequence ID" value="MFC6202163.1"/>
    <property type="molecule type" value="Genomic_DNA"/>
</dbReference>
<dbReference type="Proteomes" id="UP001596171">
    <property type="component" value="Unassembled WGS sequence"/>
</dbReference>
<feature type="transmembrane region" description="Helical" evidence="1">
    <location>
        <begin position="125"/>
        <end position="143"/>
    </location>
</feature>
<gene>
    <name evidence="2" type="ORF">ACFP1L_09810</name>
</gene>
<evidence type="ECO:0000313" key="3">
    <source>
        <dbReference type="Proteomes" id="UP001596171"/>
    </source>
</evidence>